<proteinExistence type="inferred from homology"/>
<accession>A0A498JXW4</accession>
<keyword evidence="4" id="KW-0378">Hydrolase</keyword>
<keyword evidence="7" id="KW-1185">Reference proteome</keyword>
<dbReference type="Gene3D" id="3.10.20.90">
    <property type="entry name" value="Phosphatidylinositol 3-kinase Catalytic Subunit, Chain A, domain 1"/>
    <property type="match status" value="1"/>
</dbReference>
<evidence type="ECO:0000256" key="4">
    <source>
        <dbReference type="ARBA" id="ARBA00022801"/>
    </source>
</evidence>
<dbReference type="PROSITE" id="PS50053">
    <property type="entry name" value="UBIQUITIN_2"/>
    <property type="match status" value="1"/>
</dbReference>
<evidence type="ECO:0000256" key="2">
    <source>
        <dbReference type="ARBA" id="ARBA00022670"/>
    </source>
</evidence>
<evidence type="ECO:0000256" key="1">
    <source>
        <dbReference type="ARBA" id="ARBA00009136"/>
    </source>
</evidence>
<dbReference type="InterPro" id="IPR000626">
    <property type="entry name" value="Ubiquitin-like_dom"/>
</dbReference>
<dbReference type="AlphaFoldDB" id="A0A498JXW4"/>
<organism evidence="6 7">
    <name type="scientific">Malus domestica</name>
    <name type="common">Apple</name>
    <name type="synonym">Pyrus malus</name>
    <dbReference type="NCBI Taxonomy" id="3750"/>
    <lineage>
        <taxon>Eukaryota</taxon>
        <taxon>Viridiplantae</taxon>
        <taxon>Streptophyta</taxon>
        <taxon>Embryophyta</taxon>
        <taxon>Tracheophyta</taxon>
        <taxon>Spermatophyta</taxon>
        <taxon>Magnoliopsida</taxon>
        <taxon>eudicotyledons</taxon>
        <taxon>Gunneridae</taxon>
        <taxon>Pentapetalae</taxon>
        <taxon>rosids</taxon>
        <taxon>fabids</taxon>
        <taxon>Rosales</taxon>
        <taxon>Rosaceae</taxon>
        <taxon>Amygdaloideae</taxon>
        <taxon>Maleae</taxon>
        <taxon>Malus</taxon>
    </lineage>
</organism>
<dbReference type="SUPFAM" id="SSF54236">
    <property type="entry name" value="Ubiquitin-like"/>
    <property type="match status" value="1"/>
</dbReference>
<dbReference type="Pfam" id="PF00240">
    <property type="entry name" value="ubiquitin"/>
    <property type="match status" value="1"/>
</dbReference>
<comment type="similarity">
    <text evidence="1">Belongs to the DDI1 family.</text>
</comment>
<gene>
    <name evidence="6" type="ORF">DVH24_037759</name>
</gene>
<evidence type="ECO:0000259" key="5">
    <source>
        <dbReference type="PROSITE" id="PS50053"/>
    </source>
</evidence>
<dbReference type="PANTHER" id="PTHR12917:SF1">
    <property type="entry name" value="AT13091P"/>
    <property type="match status" value="1"/>
</dbReference>
<feature type="domain" description="Ubiquitin-like" evidence="5">
    <location>
        <begin position="18"/>
        <end position="93"/>
    </location>
</feature>
<comment type="caution">
    <text evidence="6">The sequence shown here is derived from an EMBL/GenBank/DDBJ whole genome shotgun (WGS) entry which is preliminary data.</text>
</comment>
<evidence type="ECO:0000256" key="3">
    <source>
        <dbReference type="ARBA" id="ARBA00022750"/>
    </source>
</evidence>
<dbReference type="GO" id="GO:0004190">
    <property type="term" value="F:aspartic-type endopeptidase activity"/>
    <property type="evidence" value="ECO:0007669"/>
    <property type="project" value="UniProtKB-KW"/>
</dbReference>
<protein>
    <recommendedName>
        <fullName evidence="5">Ubiquitin-like domain-containing protein</fullName>
    </recommendedName>
</protein>
<dbReference type="Proteomes" id="UP000290289">
    <property type="component" value="Chromosome 5"/>
</dbReference>
<evidence type="ECO:0000313" key="7">
    <source>
        <dbReference type="Proteomes" id="UP000290289"/>
    </source>
</evidence>
<reference evidence="6 7" key="1">
    <citation type="submission" date="2018-10" db="EMBL/GenBank/DDBJ databases">
        <title>A high-quality apple genome assembly.</title>
        <authorList>
            <person name="Hu J."/>
        </authorList>
    </citation>
    <scope>NUCLEOTIDE SEQUENCE [LARGE SCALE GENOMIC DNA]</scope>
    <source>
        <strain evidence="7">cv. HFTH1</strain>
        <tissue evidence="6">Young leaf</tissue>
    </source>
</reference>
<keyword evidence="3" id="KW-0064">Aspartyl protease</keyword>
<dbReference type="SMART" id="SM00213">
    <property type="entry name" value="UBQ"/>
    <property type="match status" value="1"/>
</dbReference>
<dbReference type="PANTHER" id="PTHR12917">
    <property type="entry name" value="ASPARTYL PROTEASE DDI-RELATED"/>
    <property type="match status" value="1"/>
</dbReference>
<name>A0A498JXW4_MALDO</name>
<dbReference type="GO" id="GO:0006508">
    <property type="term" value="P:proteolysis"/>
    <property type="evidence" value="ECO:0007669"/>
    <property type="project" value="UniProtKB-KW"/>
</dbReference>
<sequence length="142" mass="16064">MYPFSGNRQWMRDVENKMKFTVMTGDEQILSLNVDPHKTVENVKVLLEVETQVLLQGQQLLYNGREMRNSEMLSALGVRDEDFIVIVSNAASSCNAFDTCGKEEAATLMKLLWHGNPNKTSTVRTCSKKSQQQQAMLLAYSN</sequence>
<dbReference type="EMBL" id="RDQH01000331">
    <property type="protein sequence ID" value="RXI00211.1"/>
    <property type="molecule type" value="Genomic_DNA"/>
</dbReference>
<dbReference type="STRING" id="3750.A0A498JXW4"/>
<dbReference type="InterPro" id="IPR029071">
    <property type="entry name" value="Ubiquitin-like_domsf"/>
</dbReference>
<keyword evidence="2" id="KW-0645">Protease</keyword>
<evidence type="ECO:0000313" key="6">
    <source>
        <dbReference type="EMBL" id="RXI00211.1"/>
    </source>
</evidence>